<dbReference type="RefSeq" id="WP_194109875.1">
    <property type="nucleotide sequence ID" value="NZ_JADFFL010000001.1"/>
</dbReference>
<evidence type="ECO:0000313" key="2">
    <source>
        <dbReference type="EMBL" id="MBE9660681.1"/>
    </source>
</evidence>
<evidence type="ECO:0000256" key="1">
    <source>
        <dbReference type="SAM" id="Phobius"/>
    </source>
</evidence>
<reference evidence="2" key="1">
    <citation type="submission" date="2020-10" db="EMBL/GenBank/DDBJ databases">
        <title>Mucilaginibacter mali sp. nov., isolated from rhizosphere soil of apple orchard.</title>
        <authorList>
            <person name="Lee J.-S."/>
            <person name="Kim H.S."/>
            <person name="Kim J.-S."/>
        </authorList>
    </citation>
    <scope>NUCLEOTIDE SEQUENCE</scope>
    <source>
        <strain evidence="2">KCTC 22746</strain>
    </source>
</reference>
<dbReference type="EMBL" id="JADFFL010000001">
    <property type="protein sequence ID" value="MBE9660681.1"/>
    <property type="molecule type" value="Genomic_DNA"/>
</dbReference>
<evidence type="ECO:0000313" key="3">
    <source>
        <dbReference type="Proteomes" id="UP000622475"/>
    </source>
</evidence>
<keyword evidence="1" id="KW-0812">Transmembrane</keyword>
<feature type="transmembrane region" description="Helical" evidence="1">
    <location>
        <begin position="79"/>
        <end position="101"/>
    </location>
</feature>
<proteinExistence type="predicted"/>
<name>A0A929PV67_9SPHI</name>
<keyword evidence="1" id="KW-1133">Transmembrane helix</keyword>
<keyword evidence="3" id="KW-1185">Reference proteome</keyword>
<organism evidence="2 3">
    <name type="scientific">Mucilaginibacter myungsuensis</name>
    <dbReference type="NCBI Taxonomy" id="649104"/>
    <lineage>
        <taxon>Bacteria</taxon>
        <taxon>Pseudomonadati</taxon>
        <taxon>Bacteroidota</taxon>
        <taxon>Sphingobacteriia</taxon>
        <taxon>Sphingobacteriales</taxon>
        <taxon>Sphingobacteriaceae</taxon>
        <taxon>Mucilaginibacter</taxon>
    </lineage>
</organism>
<accession>A0A929PV67</accession>
<comment type="caution">
    <text evidence="2">The sequence shown here is derived from an EMBL/GenBank/DDBJ whole genome shotgun (WGS) entry which is preliminary data.</text>
</comment>
<keyword evidence="1" id="KW-0472">Membrane</keyword>
<gene>
    <name evidence="2" type="ORF">IRJ16_02195</name>
</gene>
<protein>
    <submittedName>
        <fullName evidence="2">DUF2752 domain-containing protein</fullName>
    </submittedName>
</protein>
<dbReference type="InterPro" id="IPR021215">
    <property type="entry name" value="DUF2752"/>
</dbReference>
<dbReference type="Proteomes" id="UP000622475">
    <property type="component" value="Unassembled WGS sequence"/>
</dbReference>
<dbReference type="AlphaFoldDB" id="A0A929PV67"/>
<dbReference type="Pfam" id="PF10825">
    <property type="entry name" value="DUF2752"/>
    <property type="match status" value="1"/>
</dbReference>
<feature type="transmembrane region" description="Helical" evidence="1">
    <location>
        <begin position="48"/>
        <end position="67"/>
    </location>
</feature>
<sequence length="102" mass="11265">MSTVIGQLQNYLLPCYFKQWTGFDCPGCGFQRSVIALARGNILQSFSLYPATIPVLLAVVIAVVDTFKPQPIIKQIKTPSYIFAASVIIMSYAIKLGGHLIW</sequence>